<evidence type="ECO:0000259" key="3">
    <source>
        <dbReference type="PROSITE" id="PS51737"/>
    </source>
</evidence>
<dbReference type="InterPro" id="IPR038109">
    <property type="entry name" value="DNA_bind_recomb_sf"/>
</dbReference>
<dbReference type="SUPFAM" id="SSF53041">
    <property type="entry name" value="Resolvase-like"/>
    <property type="match status" value="1"/>
</dbReference>
<dbReference type="InterPro" id="IPR011109">
    <property type="entry name" value="DNA_bind_recombinase_dom"/>
</dbReference>
<dbReference type="InterPro" id="IPR036162">
    <property type="entry name" value="Resolvase-like_N_sf"/>
</dbReference>
<dbReference type="PANTHER" id="PTHR30461">
    <property type="entry name" value="DNA-INVERTASE FROM LAMBDOID PROPHAGE"/>
    <property type="match status" value="1"/>
</dbReference>
<protein>
    <submittedName>
        <fullName evidence="4">Recombinase family protein</fullName>
    </submittedName>
</protein>
<feature type="domain" description="Recombinase" evidence="3">
    <location>
        <begin position="163"/>
        <end position="294"/>
    </location>
</feature>
<feature type="domain" description="Resolvase/invertase-type recombinase catalytic" evidence="2">
    <location>
        <begin position="6"/>
        <end position="155"/>
    </location>
</feature>
<evidence type="ECO:0000259" key="2">
    <source>
        <dbReference type="PROSITE" id="PS51736"/>
    </source>
</evidence>
<dbReference type="RefSeq" id="WP_117419470.1">
    <property type="nucleotide sequence ID" value="NZ_QOHO01000088.1"/>
</dbReference>
<dbReference type="Pfam" id="PF07508">
    <property type="entry name" value="Recombinase"/>
    <property type="match status" value="1"/>
</dbReference>
<name>A0A3E2N5V3_9FIRM</name>
<dbReference type="PANTHER" id="PTHR30461:SF23">
    <property type="entry name" value="DNA RECOMBINASE-RELATED"/>
    <property type="match status" value="1"/>
</dbReference>
<keyword evidence="1" id="KW-0175">Coiled coil</keyword>
<dbReference type="Proteomes" id="UP000260680">
    <property type="component" value="Unassembled WGS sequence"/>
</dbReference>
<dbReference type="Gene3D" id="3.40.50.1390">
    <property type="entry name" value="Resolvase, N-terminal catalytic domain"/>
    <property type="match status" value="1"/>
</dbReference>
<gene>
    <name evidence="4" type="ORF">DS742_23955</name>
</gene>
<dbReference type="Pfam" id="PF13408">
    <property type="entry name" value="Zn_ribbon_recom"/>
    <property type="match status" value="1"/>
</dbReference>
<sequence>MKKQLKCYIYTRVSTSMQVEGYSLDAQKDKLKKYADYQEMVIAGEYSDEGKSGKSVEGRPEFQQMLQDIESGKDNVDFVLVFKLSRFGRNAADVLSSLQRMQDFGVNLICVEDGIDSSKDAGKLMISVLSAVAEIERENILVQTMEGRRQKAREGKWNGGFAPYGYKLVEGELQIAEDEAPIIRLIYDKFVNTTMGIGAIAVFLNQNGYRKKIRQNNTMETFSSSFIKGVLDNPIYCGKLAFGRRKNEKIAGTRNEYHVVKQDSYLISDGIHDEIISEEVWNQAQKKRQETGVGNEKVHSLEHEHILSGIVKCPICGSGMYGNVNRKKRKDGTLYKDYFYYACKHRTFIDGHHCTYKKQWNEDKVNDAVAEIIGKLVNNPKFENEIRTKIGNSLDTKDLEKEHTNLKEQLKQLQGAKNKLASHMDHLSVSDKHYDKKYQDMQERMDGLYDEMDAMEISIEEVENRLFNIKQQKISGDNVYQFLLYFDKLYDKMTDGEKKEFVKSFVEEVHLYEKEQEDGRFLKHIKFKFPVFFNGTETQELDWDNESTVETVIMMTYCGNSKK</sequence>
<evidence type="ECO:0000313" key="5">
    <source>
        <dbReference type="Proteomes" id="UP000260680"/>
    </source>
</evidence>
<proteinExistence type="predicted"/>
<dbReference type="InterPro" id="IPR025827">
    <property type="entry name" value="Zn_ribbon_recom_dom"/>
</dbReference>
<dbReference type="InterPro" id="IPR006119">
    <property type="entry name" value="Resolv_N"/>
</dbReference>
<dbReference type="PROSITE" id="PS51737">
    <property type="entry name" value="RECOMBINASE_DNA_BIND"/>
    <property type="match status" value="1"/>
</dbReference>
<evidence type="ECO:0000256" key="1">
    <source>
        <dbReference type="SAM" id="Coils"/>
    </source>
</evidence>
<dbReference type="CDD" id="cd00338">
    <property type="entry name" value="Ser_Recombinase"/>
    <property type="match status" value="1"/>
</dbReference>
<dbReference type="Pfam" id="PF00239">
    <property type="entry name" value="Resolvase"/>
    <property type="match status" value="1"/>
</dbReference>
<evidence type="ECO:0000313" key="4">
    <source>
        <dbReference type="EMBL" id="RFZ76375.1"/>
    </source>
</evidence>
<dbReference type="InterPro" id="IPR050639">
    <property type="entry name" value="SSR_resolvase"/>
</dbReference>
<comment type="caution">
    <text evidence="4">The sequence shown here is derived from an EMBL/GenBank/DDBJ whole genome shotgun (WGS) entry which is preliminary data.</text>
</comment>
<dbReference type="GO" id="GO:0003677">
    <property type="term" value="F:DNA binding"/>
    <property type="evidence" value="ECO:0007669"/>
    <property type="project" value="InterPro"/>
</dbReference>
<dbReference type="SMART" id="SM00857">
    <property type="entry name" value="Resolvase"/>
    <property type="match status" value="1"/>
</dbReference>
<dbReference type="GO" id="GO:0000150">
    <property type="term" value="F:DNA strand exchange activity"/>
    <property type="evidence" value="ECO:0007669"/>
    <property type="project" value="InterPro"/>
</dbReference>
<feature type="coiled-coil region" evidence="1">
    <location>
        <begin position="396"/>
        <end position="472"/>
    </location>
</feature>
<dbReference type="OrthoDB" id="9781670at2"/>
<dbReference type="AlphaFoldDB" id="A0A3E2N5V3"/>
<dbReference type="Gene3D" id="3.90.1750.20">
    <property type="entry name" value="Putative Large Serine Recombinase, Chain B, Domain 2"/>
    <property type="match status" value="1"/>
</dbReference>
<dbReference type="Gene3D" id="1.10.287.510">
    <property type="entry name" value="Helix hairpin bin"/>
    <property type="match status" value="1"/>
</dbReference>
<dbReference type="PROSITE" id="PS51736">
    <property type="entry name" value="RECOMBINASES_3"/>
    <property type="match status" value="1"/>
</dbReference>
<dbReference type="EMBL" id="QOHO01000088">
    <property type="protein sequence ID" value="RFZ76375.1"/>
    <property type="molecule type" value="Genomic_DNA"/>
</dbReference>
<accession>A0A3E2N5V3</accession>
<reference evidence="4 5" key="1">
    <citation type="submission" date="2018-07" db="EMBL/GenBank/DDBJ databases">
        <title>New species, Clostridium PI-S10-A1B.</title>
        <authorList>
            <person name="Krishna G."/>
            <person name="Summeta K."/>
            <person name="Shikha S."/>
            <person name="Prabhu P.B."/>
            <person name="Suresh K."/>
        </authorList>
    </citation>
    <scope>NUCLEOTIDE SEQUENCE [LARGE SCALE GENOMIC DNA]</scope>
    <source>
        <strain evidence="4 5">PI-S10-A1B</strain>
    </source>
</reference>
<organism evidence="4 5">
    <name type="scientific">Lacrimispora amygdalina</name>
    <dbReference type="NCBI Taxonomy" id="253257"/>
    <lineage>
        <taxon>Bacteria</taxon>
        <taxon>Bacillati</taxon>
        <taxon>Bacillota</taxon>
        <taxon>Clostridia</taxon>
        <taxon>Lachnospirales</taxon>
        <taxon>Lachnospiraceae</taxon>
        <taxon>Lacrimispora</taxon>
    </lineage>
</organism>